<accession>A0A438H9C3</accession>
<feature type="compositionally biased region" description="Polar residues" evidence="1">
    <location>
        <begin position="74"/>
        <end position="87"/>
    </location>
</feature>
<evidence type="ECO:0000256" key="1">
    <source>
        <dbReference type="SAM" id="MobiDB-lite"/>
    </source>
</evidence>
<sequence length="156" mass="16958">MTMANSSRSRSRGPNLQRSLSPSAGRFCSSSISSTSAFYSSSSDFFKRSSSPTRVNLYRGVSSSPSPSVRFSIERQTSPRRSISVSPRDQVYAQEREHRRQVRLRRRVPVESVECSEIGDDELAGEDWGSGRGLGEESVVGVDSAVVTSTAAESGV</sequence>
<dbReference type="EMBL" id="QGNW01000258">
    <property type="protein sequence ID" value="RVW80983.1"/>
    <property type="molecule type" value="Genomic_DNA"/>
</dbReference>
<feature type="compositionally biased region" description="Polar residues" evidence="1">
    <location>
        <begin position="1"/>
        <end position="22"/>
    </location>
</feature>
<name>A0A438H9C3_VITVI</name>
<gene>
    <name evidence="2" type="ORF">CK203_054683</name>
</gene>
<dbReference type="AlphaFoldDB" id="A0A438H9C3"/>
<dbReference type="Proteomes" id="UP000288805">
    <property type="component" value="Unassembled WGS sequence"/>
</dbReference>
<feature type="region of interest" description="Disordered" evidence="1">
    <location>
        <begin position="1"/>
        <end position="96"/>
    </location>
</feature>
<proteinExistence type="predicted"/>
<feature type="compositionally biased region" description="Low complexity" evidence="1">
    <location>
        <begin position="27"/>
        <end position="51"/>
    </location>
</feature>
<evidence type="ECO:0000313" key="2">
    <source>
        <dbReference type="EMBL" id="RVW80983.1"/>
    </source>
</evidence>
<comment type="caution">
    <text evidence="2">The sequence shown here is derived from an EMBL/GenBank/DDBJ whole genome shotgun (WGS) entry which is preliminary data.</text>
</comment>
<evidence type="ECO:0000313" key="3">
    <source>
        <dbReference type="Proteomes" id="UP000288805"/>
    </source>
</evidence>
<organism evidence="2 3">
    <name type="scientific">Vitis vinifera</name>
    <name type="common">Grape</name>
    <dbReference type="NCBI Taxonomy" id="29760"/>
    <lineage>
        <taxon>Eukaryota</taxon>
        <taxon>Viridiplantae</taxon>
        <taxon>Streptophyta</taxon>
        <taxon>Embryophyta</taxon>
        <taxon>Tracheophyta</taxon>
        <taxon>Spermatophyta</taxon>
        <taxon>Magnoliopsida</taxon>
        <taxon>eudicotyledons</taxon>
        <taxon>Gunneridae</taxon>
        <taxon>Pentapetalae</taxon>
        <taxon>rosids</taxon>
        <taxon>Vitales</taxon>
        <taxon>Vitaceae</taxon>
        <taxon>Viteae</taxon>
        <taxon>Vitis</taxon>
    </lineage>
</organism>
<protein>
    <submittedName>
        <fullName evidence="2">Uncharacterized protein</fullName>
    </submittedName>
</protein>
<reference evidence="2 3" key="1">
    <citation type="journal article" date="2018" name="PLoS Genet.">
        <title>Population sequencing reveals clonal diversity and ancestral inbreeding in the grapevine cultivar Chardonnay.</title>
        <authorList>
            <person name="Roach M.J."/>
            <person name="Johnson D.L."/>
            <person name="Bohlmann J."/>
            <person name="van Vuuren H.J."/>
            <person name="Jones S.J."/>
            <person name="Pretorius I.S."/>
            <person name="Schmidt S.A."/>
            <person name="Borneman A.R."/>
        </authorList>
    </citation>
    <scope>NUCLEOTIDE SEQUENCE [LARGE SCALE GENOMIC DNA]</scope>
    <source>
        <strain evidence="3">cv. Chardonnay</strain>
        <tissue evidence="2">Leaf</tissue>
    </source>
</reference>